<dbReference type="EMBL" id="JAIQCV010000006">
    <property type="protein sequence ID" value="KAH1092232.1"/>
    <property type="molecule type" value="Genomic_DNA"/>
</dbReference>
<name>A0A9D3VS85_9ROSI</name>
<protein>
    <submittedName>
        <fullName evidence="2">Uncharacterized protein</fullName>
    </submittedName>
</protein>
<evidence type="ECO:0000313" key="2">
    <source>
        <dbReference type="EMBL" id="KAH1092232.1"/>
    </source>
</evidence>
<dbReference type="OrthoDB" id="996639at2759"/>
<evidence type="ECO:0000256" key="1">
    <source>
        <dbReference type="SAM" id="MobiDB-lite"/>
    </source>
</evidence>
<feature type="region of interest" description="Disordered" evidence="1">
    <location>
        <begin position="101"/>
        <end position="155"/>
    </location>
</feature>
<organism evidence="2 3">
    <name type="scientific">Gossypium stocksii</name>
    <dbReference type="NCBI Taxonomy" id="47602"/>
    <lineage>
        <taxon>Eukaryota</taxon>
        <taxon>Viridiplantae</taxon>
        <taxon>Streptophyta</taxon>
        <taxon>Embryophyta</taxon>
        <taxon>Tracheophyta</taxon>
        <taxon>Spermatophyta</taxon>
        <taxon>Magnoliopsida</taxon>
        <taxon>eudicotyledons</taxon>
        <taxon>Gunneridae</taxon>
        <taxon>Pentapetalae</taxon>
        <taxon>rosids</taxon>
        <taxon>malvids</taxon>
        <taxon>Malvales</taxon>
        <taxon>Malvaceae</taxon>
        <taxon>Malvoideae</taxon>
        <taxon>Gossypium</taxon>
    </lineage>
</organism>
<evidence type="ECO:0000313" key="3">
    <source>
        <dbReference type="Proteomes" id="UP000828251"/>
    </source>
</evidence>
<sequence>MEVQFKDFMLDSLGANAEKMNELVNSTTKKLAERHEALEDMVKKEIEELKGKLTIYKVVLSNGMLSSRPKQQAIDANQIHIVTGPLSKIVVPMHQDMKVRTKFKLRGDESQVKGSEGRDDPITRQVEEKPRQRESFKTNQVSAIRKPQRGRCENG</sequence>
<gene>
    <name evidence="2" type="ORF">J1N35_019489</name>
</gene>
<dbReference type="AlphaFoldDB" id="A0A9D3VS85"/>
<accession>A0A9D3VS85</accession>
<keyword evidence="3" id="KW-1185">Reference proteome</keyword>
<comment type="caution">
    <text evidence="2">The sequence shown here is derived from an EMBL/GenBank/DDBJ whole genome shotgun (WGS) entry which is preliminary data.</text>
</comment>
<proteinExistence type="predicted"/>
<reference evidence="2 3" key="1">
    <citation type="journal article" date="2021" name="Plant Biotechnol. J.">
        <title>Multi-omics assisted identification of the key and species-specific regulatory components of drought-tolerant mechanisms in Gossypium stocksii.</title>
        <authorList>
            <person name="Yu D."/>
            <person name="Ke L."/>
            <person name="Zhang D."/>
            <person name="Wu Y."/>
            <person name="Sun Y."/>
            <person name="Mei J."/>
            <person name="Sun J."/>
            <person name="Sun Y."/>
        </authorList>
    </citation>
    <scope>NUCLEOTIDE SEQUENCE [LARGE SCALE GENOMIC DNA]</scope>
    <source>
        <strain evidence="3">cv. E1</strain>
        <tissue evidence="2">Leaf</tissue>
    </source>
</reference>
<dbReference type="Proteomes" id="UP000828251">
    <property type="component" value="Unassembled WGS sequence"/>
</dbReference>
<feature type="compositionally biased region" description="Basic and acidic residues" evidence="1">
    <location>
        <begin position="101"/>
        <end position="136"/>
    </location>
</feature>